<dbReference type="EMBL" id="CAAE01014723">
    <property type="protein sequence ID" value="CAG03590.1"/>
    <property type="molecule type" value="Genomic_DNA"/>
</dbReference>
<feature type="coiled-coil region" evidence="5">
    <location>
        <begin position="2988"/>
        <end position="3018"/>
    </location>
</feature>
<protein>
    <submittedName>
        <fullName evidence="9">(spotted green pufferfish) hypothetical protein</fullName>
    </submittedName>
</protein>
<feature type="region of interest" description="Disordered" evidence="6">
    <location>
        <begin position="2352"/>
        <end position="2371"/>
    </location>
</feature>
<dbReference type="Pfam" id="PF09069">
    <property type="entry name" value="EF-hand_3"/>
    <property type="match status" value="1"/>
</dbReference>
<dbReference type="Pfam" id="PF00307">
    <property type="entry name" value="CH"/>
    <property type="match status" value="2"/>
</dbReference>
<evidence type="ECO:0000256" key="5">
    <source>
        <dbReference type="SAM" id="Coils"/>
    </source>
</evidence>
<evidence type="ECO:0000256" key="6">
    <source>
        <dbReference type="SAM" id="MobiDB-lite"/>
    </source>
</evidence>
<dbReference type="CDD" id="cd16247">
    <property type="entry name" value="EFh_UTRO"/>
    <property type="match status" value="1"/>
</dbReference>
<dbReference type="SUPFAM" id="SSF51045">
    <property type="entry name" value="WW domain"/>
    <property type="match status" value="1"/>
</dbReference>
<dbReference type="Pfam" id="PF00435">
    <property type="entry name" value="Spectrin"/>
    <property type="match status" value="5"/>
</dbReference>
<dbReference type="FunFam" id="2.20.70.10:FF:000004">
    <property type="entry name" value="dystrophin isoform X1"/>
    <property type="match status" value="1"/>
</dbReference>
<sequence>DEHDSVQKKTFTKWINAQLSKTGKMPIKDMFTDLKDGRKLLDLLEGLTGTTLTKERGSTRVHALNNVNKVLQVLHQNNVDLVNIGGTDIVDGNHKLTLGLIWSIILHWQVKDIMKDVMANLQQTNSEKILLSWVRQCTRLYPEVNVLNFTTSWTDGLALNGILHHFSHFLSPSYHHSIYNSFYNHFLHSHSSLHAIFISISDVVVQLPDKKSIIMYVTSLFAVLPKDVSMEAIREVETLPRRYKASEDAAVDLSTQELQNDLEAEQVKVNSLTHMVVVVDENSGEGATAALEEQLQSLGERWAAVCRWTEERWHKLQEVFVVWQQLLSDQSLFRLWLAEKEEALNEVQSSNFRDPNKMNTNVRHLAILKEDMEKKKRTLDQLSDAGQDVMALLRSPEAGGKIEADTEELAQRWDNLVQKLEDCSFQVCTIVTDAGVTQEEEQVIVDTVTVGAAASRTDVHLTPLASSKNWLAGKDPEVTRMFESKCSQLLSWIKTWKTSVQAVASADPETTPDSSDLPADLKALDLDFMTKGATVIQVIQEGRDLVDQMDRVGWCSRELQAASERVCTQSRVNTLSTELADVDRSLGEQDQWIESDLAMPKCNDESELRRQIRDCEDRIVLVTALGPQLEQLSADTRSLGAVPSLKDNIVVVSAHHASTLQRLEDTKDALSKAEGAVGRAQSLCLEIEQTQQASDVAEFERWSQLSTKAREGLATLQCTLGSMREYQVSLVEVERWLDAVQEMLSNDATGLSKRENLQEELNNCKEYMNEMESVDCALKQMGENVSTLQTAQVPALANWGQDKLSECQSRWDSLSKQLLVHQEQVAESREKQVNLRKDLLEMQEWMAQVDEEFLMRDFEYKSPEELEASLEEMKRAKEDVLQKEVKVKILKDSIHLLVSRTSPSAGHSGQELTVELERVLANYHKLCDRFKSKCHTLEEVWSCWIELLQYLDMEHSWVNTLEEKVKATDNLPESTEAVSEALESLESALRHPGDNRTQIRELGQTLVDGGILDELISEKLEAFNSQYEQLNHQVVNRQISLEQQLQTLKENEQALQTLQESLSQLDHTLTSYLTDRIDAFRLPQEAQTIGAEIAAHELTVEDMRRRNVANLPPSTSDGKASRGGTMLDHLQRKLREISTKYQLFQKPANFEQRMLDCKRVLDGAKTELHILDVKDVEPEKIQSHLAGCMVTERKQHLEKALSLSQKFQKESTIFHHSLITSEAQLHQNNSSPDIPADIDAEIAWANGLLKETERRKVDLSNLTENSAGLQTLVEGSGAQLEDKLCVLNEAWDHVRTLTEDWLSAVLSHQNEVEIFDENLAHISTWLYQTQIHLDEAERLPPAEREKVVKRVLEELRDISLRVDNVKDQAIILMTSRGPACRDVVEPKLSELNFNFDKVSQHIRTAQLIQNQEIQAESHPDSHLTEVKDLHAELQNTLTTLQQQDPSELLDDEKMDEEKAGVEDLLRRGEELLQQTTDESQKEEFRLLLLRLQSQYSAHREKPSVEPNDSSPAIVRRSPSDYLVDINKVLLAMADNELLLNSSELSGGLYEDFSSQEDTLKNIKDNLESLGEQVTGIHERQPDAIRDASPAEVAQISDALTQLNAEWDRLNRMYNHRKGSFDCAVEEWRQFHCDMNDLSQWLTDTERLVSESVGPDGRLDLDSARQRQEELEEGLTSHQPVTHELLDKIREVEANLQSHTQFEDKMTRLTDWVIVTHQTIITRGLSSSQAQVLLKMGDLGINQTSSITHVVKRATCVVGPGGLHERPEKGPGGPVGSFHRAAKTTAVVASREVSAVPSAVQTVTLVSEEPHHQRPHTPDSVAPTDLNKTATELSDWLVLITQMLKSNIVTVGDIGEIRTTMGRLQVTKSDLEQRHHQLDDIFTLAQNIKNKTSNLDVRTSISEKLERVRSQWDSTQHGVEARLQQLDTMIGHSNHWEEQRKQVKALIGHHEGRFHNLLQQARDPLTKQLADNKAFLQDLGQGQAPVASFNELSAHLLHEYSGDDTRRIKEVTDKHNAVWNSINKRASDRHAHLDSELKGLQMSLRELETFLKWLQEAETTVNVLADASQREDLSQDTAHVKELRQQLEMMAMVRTSLQKVVVFLHRLQRMAISSPRYQKLCKPDNQSVEQQSLELRPDVVPPCQYLWMICPRAVIYHRDVLDSSKDVVFFRNYRITVMYWFNYTGCYRQVVPLDDLQDIQAEIDAHNDIYKSVEGNKSKMVKALGSSEEAAFLQHRLDDMNQRWNDLKAKSASISFCAFQTSNHRTIKNVCIGRAHLEASAERWSRLLGLLEELWRWICMKDEDLAKQMPVGGDVPTLLQQQSYCTALQSELKEREHLVVSTLDQARMFLADQPIEGPGEPRKTLQPKPDLTPEEKARGLARAIRKQTGEVRERWERLKGHISGWQSQVDQALERLQELQSSMDQLDLRLTQAEEAKATWQPVGDLLIDALQDHIDKTVAFREEIAPLRQDVRVVNELSAELTPLDIQLSSTASRQLDQLNMRWKLLQVAVEDRLKLLQEAHRDFGPSSQHFLSTSVQLPWQRAVSQNKVPYYINHQTQTTCWDHPKMTELYQTLADLNNVRFSAYRTAMKIRRLQKALCLDLLDLNVAQNTFKQHKLTNNSQLLSVPDIINCLTSIYDGLEQEHKDLVNVPLCVDMCLNWLLNVYDTGRSGKIRVLSMKIGLLSLCKGHLEEKYKYLFSQVASAGDTCDQRQLGLLLHEAIQIPRQLGEVAAFGGSNIEPSVRSCFQHVNNKVELEPRQFVDWMRLEPQSMVWLPVLHRVAAAETAKHQAKCNICKECPIVGFRQLSGEDMRDFTKVLKNKFRSKKYFAKHPRLGYLPVQTVLEGDNIETPVTLISMCPEQYELSQSPQLSHDDTHSRIEQYASRDDEHTLILQYCQTLGGESSPYSQPQSPAQILQAVEREERGELERIIARLEEEQRMLQREYEQLQDQHGQRGAPMGDQWESETSFSHPDEADLLAEAKLLRQHKGRLEARMHILEEHNKQLESQLHRLRQLLHQVTPLLDAEAQG</sequence>
<dbReference type="Gene3D" id="1.10.238.10">
    <property type="entry name" value="EF-hand"/>
    <property type="match status" value="2"/>
</dbReference>
<keyword evidence="2" id="KW-0963">Cytoplasm</keyword>
<dbReference type="InterPro" id="IPR001589">
    <property type="entry name" value="Actinin_actin-bd_CS"/>
</dbReference>
<dbReference type="InterPro" id="IPR035436">
    <property type="entry name" value="Dystrophin/utrophin"/>
</dbReference>
<dbReference type="SUPFAM" id="SSF47473">
    <property type="entry name" value="EF-hand"/>
    <property type="match status" value="2"/>
</dbReference>
<keyword evidence="4" id="KW-0009">Actin-binding</keyword>
<accession>Q4S6Z2</accession>
<dbReference type="KEGG" id="tng:GSTEN00023061G001"/>
<dbReference type="FunFam" id="1.10.418.10:FF:000044">
    <property type="entry name" value="utrophin isoform X2"/>
    <property type="match status" value="1"/>
</dbReference>
<dbReference type="FunFam" id="1.10.238.10:FF:000008">
    <property type="entry name" value="Dystrophin isoform 2"/>
    <property type="match status" value="1"/>
</dbReference>
<dbReference type="GO" id="GO:0005856">
    <property type="term" value="C:cytoskeleton"/>
    <property type="evidence" value="ECO:0007669"/>
    <property type="project" value="UniProtKB-SubCell"/>
</dbReference>
<evidence type="ECO:0000256" key="2">
    <source>
        <dbReference type="ARBA" id="ARBA00022490"/>
    </source>
</evidence>
<dbReference type="InterPro" id="IPR015153">
    <property type="entry name" value="EF-hand_dom_typ1"/>
</dbReference>
<dbReference type="GO" id="GO:0120025">
    <property type="term" value="C:plasma membrane bounded cell projection"/>
    <property type="evidence" value="ECO:0007669"/>
    <property type="project" value="UniProtKB-ARBA"/>
</dbReference>
<evidence type="ECO:0000256" key="3">
    <source>
        <dbReference type="ARBA" id="ARBA00022737"/>
    </source>
</evidence>
<evidence type="ECO:0000259" key="7">
    <source>
        <dbReference type="PROSITE" id="PS50020"/>
    </source>
</evidence>
<keyword evidence="3" id="KW-0677">Repeat</keyword>
<dbReference type="SMART" id="SM00033">
    <property type="entry name" value="CH"/>
    <property type="match status" value="2"/>
</dbReference>
<feature type="non-terminal residue" evidence="9">
    <location>
        <position position="3029"/>
    </location>
</feature>
<dbReference type="InterPro" id="IPR018159">
    <property type="entry name" value="Spectrin/alpha-actinin"/>
</dbReference>
<dbReference type="PROSITE" id="PS50020">
    <property type="entry name" value="WW_DOMAIN_2"/>
    <property type="match status" value="1"/>
</dbReference>
<dbReference type="PROSITE" id="PS01159">
    <property type="entry name" value="WW_DOMAIN_1"/>
    <property type="match status" value="1"/>
</dbReference>
<dbReference type="Gene3D" id="2.20.70.10">
    <property type="match status" value="1"/>
</dbReference>
<dbReference type="PANTHER" id="PTHR12268:SF26">
    <property type="entry name" value="UTROPHIN"/>
    <property type="match status" value="1"/>
</dbReference>
<dbReference type="Pfam" id="PF00397">
    <property type="entry name" value="WW"/>
    <property type="match status" value="1"/>
</dbReference>
<dbReference type="CDD" id="cd21232">
    <property type="entry name" value="CH_UTRN_rpt1"/>
    <property type="match status" value="1"/>
</dbReference>
<dbReference type="InterPro" id="IPR036872">
    <property type="entry name" value="CH_dom_sf"/>
</dbReference>
<dbReference type="CDD" id="cd00201">
    <property type="entry name" value="WW"/>
    <property type="match status" value="1"/>
</dbReference>
<gene>
    <name evidence="9" type="ORF">GSTENG00023061001</name>
</gene>
<dbReference type="InterPro" id="IPR011992">
    <property type="entry name" value="EF-hand-dom_pair"/>
</dbReference>
<name>Q4S6Z2_TETNG</name>
<feature type="domain" description="Calponin-homology (CH)" evidence="8">
    <location>
        <begin position="124"/>
        <end position="225"/>
    </location>
</feature>
<evidence type="ECO:0000259" key="8">
    <source>
        <dbReference type="PROSITE" id="PS50021"/>
    </source>
</evidence>
<dbReference type="GO" id="GO:0005737">
    <property type="term" value="C:cytoplasm"/>
    <property type="evidence" value="ECO:0007669"/>
    <property type="project" value="UniProtKB-ARBA"/>
</dbReference>
<reference evidence="9" key="1">
    <citation type="journal article" date="2004" name="Nature">
        <title>Genome duplication in the teleost fish Tetraodon nigroviridis reveals the early vertebrate proto-karyotype.</title>
        <authorList>
            <person name="Jaillon O."/>
            <person name="Aury J.-M."/>
            <person name="Brunet F."/>
            <person name="Petit J.-L."/>
            <person name="Stange-Thomann N."/>
            <person name="Mauceli E."/>
            <person name="Bouneau L."/>
            <person name="Fischer C."/>
            <person name="Ozouf-Costaz C."/>
            <person name="Bernot A."/>
            <person name="Nicaud S."/>
            <person name="Jaffe D."/>
            <person name="Fisher S."/>
            <person name="Lutfalla G."/>
            <person name="Dossat C."/>
            <person name="Segurens B."/>
            <person name="Dasilva C."/>
            <person name="Salanoubat M."/>
            <person name="Levy M."/>
            <person name="Boudet N."/>
            <person name="Castellano S."/>
            <person name="Anthouard V."/>
            <person name="Jubin C."/>
            <person name="Castelli V."/>
            <person name="Katinka M."/>
            <person name="Vacherie B."/>
            <person name="Biemont C."/>
            <person name="Skalli Z."/>
            <person name="Cattolico L."/>
            <person name="Poulain J."/>
            <person name="De Berardinis V."/>
            <person name="Cruaud C."/>
            <person name="Duprat S."/>
            <person name="Brottier P."/>
            <person name="Coutanceau J.-P."/>
            <person name="Gouzy J."/>
            <person name="Parra G."/>
            <person name="Lardier G."/>
            <person name="Chapple C."/>
            <person name="McKernan K.J."/>
            <person name="McEwan P."/>
            <person name="Bosak S."/>
            <person name="Kellis M."/>
            <person name="Volff J.-N."/>
            <person name="Guigo R."/>
            <person name="Zody M.C."/>
            <person name="Mesirov J."/>
            <person name="Lindblad-Toh K."/>
            <person name="Birren B."/>
            <person name="Nusbaum C."/>
            <person name="Kahn D."/>
            <person name="Robinson-Rechavi M."/>
            <person name="Laudet V."/>
            <person name="Schachter V."/>
            <person name="Quetier F."/>
            <person name="Saurin W."/>
            <person name="Scarpelli C."/>
            <person name="Wincker P."/>
            <person name="Lander E.S."/>
            <person name="Weissenbach J."/>
            <person name="Roest Crollius H."/>
        </authorList>
    </citation>
    <scope>NUCLEOTIDE SEQUENCE [LARGE SCALE GENOMIC DNA]</scope>
</reference>
<dbReference type="GO" id="GO:0003779">
    <property type="term" value="F:actin binding"/>
    <property type="evidence" value="ECO:0007669"/>
    <property type="project" value="UniProtKB-KW"/>
</dbReference>
<dbReference type="SMART" id="SM00456">
    <property type="entry name" value="WW"/>
    <property type="match status" value="1"/>
</dbReference>
<dbReference type="PROSITE" id="PS50021">
    <property type="entry name" value="CH"/>
    <property type="match status" value="2"/>
</dbReference>
<reference evidence="9" key="2">
    <citation type="submission" date="2004-02" db="EMBL/GenBank/DDBJ databases">
        <authorList>
            <consortium name="Genoscope"/>
            <consortium name="Whitehead Institute Centre for Genome Research"/>
        </authorList>
    </citation>
    <scope>NUCLEOTIDE SEQUENCE</scope>
</reference>
<evidence type="ECO:0000256" key="1">
    <source>
        <dbReference type="ARBA" id="ARBA00004496"/>
    </source>
</evidence>
<dbReference type="Gene3D" id="1.20.58.60">
    <property type="match status" value="10"/>
</dbReference>
<dbReference type="InterPro" id="IPR050774">
    <property type="entry name" value="KCMF1/Dystrophin"/>
</dbReference>
<organism evidence="9">
    <name type="scientific">Tetraodon nigroviridis</name>
    <name type="common">Spotted green pufferfish</name>
    <name type="synonym">Chelonodon nigroviridis</name>
    <dbReference type="NCBI Taxonomy" id="99883"/>
    <lineage>
        <taxon>Eukaryota</taxon>
        <taxon>Metazoa</taxon>
        <taxon>Chordata</taxon>
        <taxon>Craniata</taxon>
        <taxon>Vertebrata</taxon>
        <taxon>Euteleostomi</taxon>
        <taxon>Actinopterygii</taxon>
        <taxon>Neopterygii</taxon>
        <taxon>Teleostei</taxon>
        <taxon>Neoteleostei</taxon>
        <taxon>Acanthomorphata</taxon>
        <taxon>Eupercaria</taxon>
        <taxon>Tetraodontiformes</taxon>
        <taxon>Tetradontoidea</taxon>
        <taxon>Tetraodontidae</taxon>
        <taxon>Tetraodon</taxon>
    </lineage>
</organism>
<evidence type="ECO:0000256" key="4">
    <source>
        <dbReference type="ARBA" id="ARBA00023203"/>
    </source>
</evidence>
<dbReference type="SUPFAM" id="SSF46966">
    <property type="entry name" value="Spectrin repeat"/>
    <property type="match status" value="11"/>
</dbReference>
<comment type="subcellular location">
    <subcellularLocation>
        <location evidence="1">Cytoplasm</location>
    </subcellularLocation>
</comment>
<dbReference type="PANTHER" id="PTHR12268">
    <property type="entry name" value="E3 UBIQUITIN-PROTEIN LIGASE KCMF1"/>
    <property type="match status" value="1"/>
</dbReference>
<dbReference type="CDD" id="cd00176">
    <property type="entry name" value="SPEC"/>
    <property type="match status" value="5"/>
</dbReference>
<dbReference type="GO" id="GO:0005886">
    <property type="term" value="C:plasma membrane"/>
    <property type="evidence" value="ECO:0007669"/>
    <property type="project" value="UniProtKB-SubCell"/>
</dbReference>
<dbReference type="InterPro" id="IPR002017">
    <property type="entry name" value="Spectrin_repeat"/>
</dbReference>
<dbReference type="PROSITE" id="PS00019">
    <property type="entry name" value="ACTININ_1"/>
    <property type="match status" value="1"/>
</dbReference>
<feature type="coiled-coil region" evidence="5">
    <location>
        <begin position="2917"/>
        <end position="2951"/>
    </location>
</feature>
<evidence type="ECO:0000313" key="9">
    <source>
        <dbReference type="EMBL" id="CAG03590.1"/>
    </source>
</evidence>
<feature type="coiled-coil region" evidence="5">
    <location>
        <begin position="2401"/>
        <end position="2435"/>
    </location>
</feature>
<dbReference type="SMART" id="SM00150">
    <property type="entry name" value="SPEC"/>
    <property type="match status" value="13"/>
</dbReference>
<feature type="domain" description="Calponin-homology (CH)" evidence="8">
    <location>
        <begin position="5"/>
        <end position="109"/>
    </location>
</feature>
<keyword evidence="5" id="KW-0175">Coiled coil</keyword>
<feature type="coiled-coil region" evidence="5">
    <location>
        <begin position="2195"/>
        <end position="2249"/>
    </location>
</feature>
<dbReference type="InterPro" id="IPR001715">
    <property type="entry name" value="CH_dom"/>
</dbReference>
<feature type="domain" description="WW" evidence="7">
    <location>
        <begin position="2534"/>
        <end position="2567"/>
    </location>
</feature>
<dbReference type="InterPro" id="IPR001202">
    <property type="entry name" value="WW_dom"/>
</dbReference>
<dbReference type="SUPFAM" id="SSF47576">
    <property type="entry name" value="Calponin-homology domain, CH-domain"/>
    <property type="match status" value="1"/>
</dbReference>
<proteinExistence type="predicted"/>
<dbReference type="InterPro" id="IPR015154">
    <property type="entry name" value="EF-hand_dom_typ2"/>
</dbReference>
<dbReference type="InterPro" id="IPR036020">
    <property type="entry name" value="WW_dom_sf"/>
</dbReference>
<dbReference type="FunFam" id="1.20.58.60:FF:000056">
    <property type="entry name" value="utrophin isoform X1"/>
    <property type="match status" value="1"/>
</dbReference>
<dbReference type="PROSITE" id="PS00020">
    <property type="entry name" value="ACTININ_2"/>
    <property type="match status" value="1"/>
</dbReference>
<dbReference type="Pfam" id="PF09068">
    <property type="entry name" value="EF-hand_2"/>
    <property type="match status" value="1"/>
</dbReference>
<dbReference type="GO" id="GO:0045202">
    <property type="term" value="C:synapse"/>
    <property type="evidence" value="ECO:0007669"/>
    <property type="project" value="GOC"/>
</dbReference>
<comment type="caution">
    <text evidence="9">The sequence shown here is derived from an EMBL/GenBank/DDBJ whole genome shotgun (WGS) entry which is preliminary data.</text>
</comment>
<dbReference type="PIRSF" id="PIRSF002341">
    <property type="entry name" value="Dystrophin/utrophin"/>
    <property type="match status" value="1"/>
</dbReference>
<feature type="coiled-coil region" evidence="5">
    <location>
        <begin position="1031"/>
        <end position="1068"/>
    </location>
</feature>
<dbReference type="Gene3D" id="1.10.418.10">
    <property type="entry name" value="Calponin-like domain"/>
    <property type="match status" value="2"/>
</dbReference>
<dbReference type="GO" id="GO:0099536">
    <property type="term" value="P:synaptic signaling"/>
    <property type="evidence" value="ECO:0007669"/>
    <property type="project" value="TreeGrafter"/>
</dbReference>
<dbReference type="OrthoDB" id="18740at2759"/>